<name>A0A937EQN2_9ACTN</name>
<gene>
    <name evidence="2" type="ORF">JK359_33375</name>
</gene>
<dbReference type="InterPro" id="IPR025164">
    <property type="entry name" value="Toastrack_DUF4097"/>
</dbReference>
<keyword evidence="3" id="KW-1185">Reference proteome</keyword>
<proteinExistence type="predicted"/>
<reference evidence="2" key="1">
    <citation type="submission" date="2021-01" db="EMBL/GenBank/DDBJ databases">
        <title>WGS of actinomycetes isolated from Thailand.</title>
        <authorList>
            <person name="Thawai C."/>
        </authorList>
    </citation>
    <scope>NUCLEOTIDE SEQUENCE</scope>
    <source>
        <strain evidence="2">RCU-197</strain>
    </source>
</reference>
<evidence type="ECO:0000259" key="1">
    <source>
        <dbReference type="Pfam" id="PF13349"/>
    </source>
</evidence>
<evidence type="ECO:0000313" key="3">
    <source>
        <dbReference type="Proteomes" id="UP000661858"/>
    </source>
</evidence>
<evidence type="ECO:0000313" key="2">
    <source>
        <dbReference type="EMBL" id="MBL1086798.1"/>
    </source>
</evidence>
<dbReference type="Proteomes" id="UP000661858">
    <property type="component" value="Unassembled WGS sequence"/>
</dbReference>
<feature type="domain" description="DUF4097" evidence="1">
    <location>
        <begin position="146"/>
        <end position="262"/>
    </location>
</feature>
<organism evidence="2 3">
    <name type="scientific">Streptomyces actinomycinicus</name>
    <dbReference type="NCBI Taxonomy" id="1695166"/>
    <lineage>
        <taxon>Bacteria</taxon>
        <taxon>Bacillati</taxon>
        <taxon>Actinomycetota</taxon>
        <taxon>Actinomycetes</taxon>
        <taxon>Kitasatosporales</taxon>
        <taxon>Streptomycetaceae</taxon>
        <taxon>Streptomyces</taxon>
    </lineage>
</organism>
<dbReference type="Pfam" id="PF13349">
    <property type="entry name" value="DUF4097"/>
    <property type="match status" value="1"/>
</dbReference>
<comment type="caution">
    <text evidence="2">The sequence shown here is derived from an EMBL/GenBank/DDBJ whole genome shotgun (WGS) entry which is preliminary data.</text>
</comment>
<dbReference type="RefSeq" id="WP_201843349.1">
    <property type="nucleotide sequence ID" value="NZ_JAERRK010000025.1"/>
</dbReference>
<accession>A0A937EQN2</accession>
<dbReference type="EMBL" id="JAERRK010000025">
    <property type="protein sequence ID" value="MBL1086798.1"/>
    <property type="molecule type" value="Genomic_DNA"/>
</dbReference>
<protein>
    <submittedName>
        <fullName evidence="2">DUF4097 family beta strand repeat protein</fullName>
    </submittedName>
</protein>
<dbReference type="AlphaFoldDB" id="A0A937EQN2"/>
<sequence length="281" mass="28312">MTEKTFTASAALPAVADITSHVGQVIVTVNPQLTTAQVKVHTADAEGPLADAVNNTTITEQNVGRESRLRISVPKVDGGISGASTVVQVGGSRFSFNGGIVNTGSMTGVTMSGGDIWVGGQKIVSGGRVVAEQGAVVSGSGVGTITVEVQLPSYSSVDLTTTSADLNIAGALNELRFHTVSGDVNAQGVRVLSGNTTSGDIAARYVSESLSVSSVSGDIEVESYSGTSFSANTVSGDIELAATLSATGAVNVSSVSGDVTTRGAGHLDLRPSTVSGRVRNR</sequence>